<gene>
    <name evidence="2" type="ORF">FFA01_14070</name>
</gene>
<proteinExistence type="predicted"/>
<sequence>MRPRASDAVRQVASARRRAPGVMVGKGIGLLVGCRRVGTPLTGESKENGRLAQWALGGTRSVPRSGAGPRTGGGRALPNGSERLVSVEPSDATTSGRIRPAG</sequence>
<dbReference type="EMBL" id="BJUV01000011">
    <property type="protein sequence ID" value="GEK83098.1"/>
    <property type="molecule type" value="Genomic_DNA"/>
</dbReference>
<evidence type="ECO:0000313" key="3">
    <source>
        <dbReference type="Proteomes" id="UP000321154"/>
    </source>
</evidence>
<keyword evidence="3" id="KW-1185">Reference proteome</keyword>
<comment type="caution">
    <text evidence="2">The sequence shown here is derived from an EMBL/GenBank/DDBJ whole genome shotgun (WGS) entry which is preliminary data.</text>
</comment>
<evidence type="ECO:0000313" key="2">
    <source>
        <dbReference type="EMBL" id="GEK83098.1"/>
    </source>
</evidence>
<feature type="region of interest" description="Disordered" evidence="1">
    <location>
        <begin position="57"/>
        <end position="102"/>
    </location>
</feature>
<organism evidence="2 3">
    <name type="scientific">Frigoribacterium faeni</name>
    <dbReference type="NCBI Taxonomy" id="145483"/>
    <lineage>
        <taxon>Bacteria</taxon>
        <taxon>Bacillati</taxon>
        <taxon>Actinomycetota</taxon>
        <taxon>Actinomycetes</taxon>
        <taxon>Micrococcales</taxon>
        <taxon>Microbacteriaceae</taxon>
        <taxon>Frigoribacterium</taxon>
    </lineage>
</organism>
<reference evidence="2 3" key="1">
    <citation type="submission" date="2019-07" db="EMBL/GenBank/DDBJ databases">
        <title>Whole genome shotgun sequence of Frigoribacterium faeni NBRC 103066.</title>
        <authorList>
            <person name="Hosoyama A."/>
            <person name="Uohara A."/>
            <person name="Ohji S."/>
            <person name="Ichikawa N."/>
        </authorList>
    </citation>
    <scope>NUCLEOTIDE SEQUENCE [LARGE SCALE GENOMIC DNA]</scope>
    <source>
        <strain evidence="2 3">NBRC 103066</strain>
    </source>
</reference>
<accession>A0ABQ0UNN0</accession>
<dbReference type="Proteomes" id="UP000321154">
    <property type="component" value="Unassembled WGS sequence"/>
</dbReference>
<protein>
    <submittedName>
        <fullName evidence="2">Uncharacterized protein</fullName>
    </submittedName>
</protein>
<evidence type="ECO:0000256" key="1">
    <source>
        <dbReference type="SAM" id="MobiDB-lite"/>
    </source>
</evidence>
<name>A0ABQ0UNN0_9MICO</name>